<comment type="caution">
    <text evidence="1">The sequence shown here is derived from an EMBL/GenBank/DDBJ whole genome shotgun (WGS) entry which is preliminary data.</text>
</comment>
<accession>A0A0F9LKP3</accession>
<gene>
    <name evidence="1" type="ORF">LCGC14_1203230</name>
</gene>
<name>A0A0F9LKP3_9ZZZZ</name>
<protein>
    <submittedName>
        <fullName evidence="1">Uncharacterized protein</fullName>
    </submittedName>
</protein>
<reference evidence="1" key="1">
    <citation type="journal article" date="2015" name="Nature">
        <title>Complex archaea that bridge the gap between prokaryotes and eukaryotes.</title>
        <authorList>
            <person name="Spang A."/>
            <person name="Saw J.H."/>
            <person name="Jorgensen S.L."/>
            <person name="Zaremba-Niedzwiedzka K."/>
            <person name="Martijn J."/>
            <person name="Lind A.E."/>
            <person name="van Eijk R."/>
            <person name="Schleper C."/>
            <person name="Guy L."/>
            <person name="Ettema T.J."/>
        </authorList>
    </citation>
    <scope>NUCLEOTIDE SEQUENCE</scope>
</reference>
<organism evidence="1">
    <name type="scientific">marine sediment metagenome</name>
    <dbReference type="NCBI Taxonomy" id="412755"/>
    <lineage>
        <taxon>unclassified sequences</taxon>
        <taxon>metagenomes</taxon>
        <taxon>ecological metagenomes</taxon>
    </lineage>
</organism>
<evidence type="ECO:0000313" key="1">
    <source>
        <dbReference type="EMBL" id="KKM93953.1"/>
    </source>
</evidence>
<dbReference type="AlphaFoldDB" id="A0A0F9LKP3"/>
<dbReference type="EMBL" id="LAZR01006203">
    <property type="protein sequence ID" value="KKM93953.1"/>
    <property type="molecule type" value="Genomic_DNA"/>
</dbReference>
<sequence length="108" mass="12750">MERISLIDRMCKHLREQGSLQIIDLAKLLNNDVGYKKVTRNTVNTLLYTVKDRFEKVGYGRFNVLDGNEEATERGIVRKIINYNHKLLSKINFSEKELKIINKIRKRE</sequence>
<proteinExistence type="predicted"/>